<proteinExistence type="inferred from homology"/>
<gene>
    <name evidence="9" type="ORF">CAL65_06600</name>
</gene>
<dbReference type="RefSeq" id="WP_116301331.1">
    <property type="nucleotide sequence ID" value="NZ_NFZV01000004.1"/>
</dbReference>
<dbReference type="Proteomes" id="UP000256763">
    <property type="component" value="Unassembled WGS sequence"/>
</dbReference>
<dbReference type="PANTHER" id="PTHR42911">
    <property type="entry name" value="MODULATOR OF FTSH PROTEASE HFLC"/>
    <property type="match status" value="1"/>
</dbReference>
<dbReference type="InterPro" id="IPR036013">
    <property type="entry name" value="Band_7/SPFH_dom_sf"/>
</dbReference>
<feature type="domain" description="Band 7" evidence="8">
    <location>
        <begin position="21"/>
        <end position="184"/>
    </location>
</feature>
<evidence type="ECO:0000256" key="7">
    <source>
        <dbReference type="SAM" id="Phobius"/>
    </source>
</evidence>
<name>A0A3E0WYY6_9GAMM</name>
<evidence type="ECO:0000256" key="5">
    <source>
        <dbReference type="ARBA" id="ARBA00023136"/>
    </source>
</evidence>
<keyword evidence="5 7" id="KW-0472">Membrane</keyword>
<evidence type="ECO:0000256" key="3">
    <source>
        <dbReference type="ARBA" id="ARBA00022692"/>
    </source>
</evidence>
<comment type="function">
    <text evidence="6">HflC and HflK could regulate a protease.</text>
</comment>
<evidence type="ECO:0000259" key="8">
    <source>
        <dbReference type="SMART" id="SM00244"/>
    </source>
</evidence>
<dbReference type="NCBIfam" id="TIGR01932">
    <property type="entry name" value="hflC"/>
    <property type="match status" value="1"/>
</dbReference>
<dbReference type="GO" id="GO:0016020">
    <property type="term" value="C:membrane"/>
    <property type="evidence" value="ECO:0007669"/>
    <property type="project" value="UniProtKB-SubCell"/>
</dbReference>
<evidence type="ECO:0000256" key="1">
    <source>
        <dbReference type="ARBA" id="ARBA00004167"/>
    </source>
</evidence>
<dbReference type="SUPFAM" id="SSF117892">
    <property type="entry name" value="Band 7/SPFH domain"/>
    <property type="match status" value="1"/>
</dbReference>
<dbReference type="PANTHER" id="PTHR42911:SF1">
    <property type="entry name" value="MODULATOR OF FTSH PROTEASE HFLC"/>
    <property type="match status" value="1"/>
</dbReference>
<dbReference type="InterPro" id="IPR001107">
    <property type="entry name" value="Band_7"/>
</dbReference>
<comment type="similarity">
    <text evidence="2 6">Belongs to the band 7/mec-2 family. HflC subfamily.</text>
</comment>
<evidence type="ECO:0000256" key="2">
    <source>
        <dbReference type="ARBA" id="ARBA00007862"/>
    </source>
</evidence>
<comment type="caution">
    <text evidence="9">The sequence shown here is derived from an EMBL/GenBank/DDBJ whole genome shotgun (WGS) entry which is preliminary data.</text>
</comment>
<dbReference type="EMBL" id="NFZW01000005">
    <property type="protein sequence ID" value="RFA38018.1"/>
    <property type="molecule type" value="Genomic_DNA"/>
</dbReference>
<evidence type="ECO:0000256" key="4">
    <source>
        <dbReference type="ARBA" id="ARBA00022989"/>
    </source>
</evidence>
<protein>
    <recommendedName>
        <fullName evidence="6">Protein HflC</fullName>
    </recommendedName>
</protein>
<dbReference type="SMART" id="SM00244">
    <property type="entry name" value="PHB"/>
    <property type="match status" value="1"/>
</dbReference>
<sequence length="289" mass="33422">MQQLKTLLVALVVVAVVLAYFSLFTVDQTEKALKFRLGEVVESGFEPGLHRKMPFVNNVRKFDARVQTLDETPARFLTQEMKNVIVDSFVKWRIEDERRFYTSVRGDVDIANQRLANIVRQGLREEFGKRTMQDVISGERVAIMEVLTEQAAVAAQNLGIEIVDVRIRRLDLPADVSDSVFDRMRAERERVARDFRARGHEAAERIRAEADREREVILANAYRDAEQTRGEGDARAAEIYAQAFTQDEEFYSFYRSLGAYTRAFSDESDILLLSPDSQFFRYFNRHMND</sequence>
<accession>A0A3E0WYY6</accession>
<keyword evidence="3 7" id="KW-0812">Transmembrane</keyword>
<feature type="transmembrane region" description="Helical" evidence="7">
    <location>
        <begin position="6"/>
        <end position="26"/>
    </location>
</feature>
<evidence type="ECO:0000313" key="9">
    <source>
        <dbReference type="EMBL" id="RFA38018.1"/>
    </source>
</evidence>
<dbReference type="InterPro" id="IPR001972">
    <property type="entry name" value="Stomatin_HflK_fam"/>
</dbReference>
<comment type="subcellular location">
    <subcellularLocation>
        <location evidence="1">Membrane</location>
        <topology evidence="1">Single-pass membrane protein</topology>
    </subcellularLocation>
</comment>
<keyword evidence="10" id="KW-1185">Reference proteome</keyword>
<organism evidence="9 10">
    <name type="scientific">Alkalilimnicola ehrlichii</name>
    <dbReference type="NCBI Taxonomy" id="351052"/>
    <lineage>
        <taxon>Bacteria</taxon>
        <taxon>Pseudomonadati</taxon>
        <taxon>Pseudomonadota</taxon>
        <taxon>Gammaproteobacteria</taxon>
        <taxon>Chromatiales</taxon>
        <taxon>Ectothiorhodospiraceae</taxon>
        <taxon>Alkalilimnicola</taxon>
    </lineage>
</organism>
<dbReference type="PIRSF" id="PIRSF005651">
    <property type="entry name" value="HflC"/>
    <property type="match status" value="1"/>
</dbReference>
<dbReference type="PRINTS" id="PR00721">
    <property type="entry name" value="STOMATIN"/>
</dbReference>
<dbReference type="Gene3D" id="3.30.479.30">
    <property type="entry name" value="Band 7 domain"/>
    <property type="match status" value="1"/>
</dbReference>
<dbReference type="OrthoDB" id="9812991at2"/>
<reference evidence="10" key="1">
    <citation type="submission" date="2017-05" db="EMBL/GenBank/DDBJ databases">
        <authorList>
            <person name="Sharma S."/>
            <person name="Sidhu C."/>
            <person name="Pinnaka A.K."/>
        </authorList>
    </citation>
    <scope>NUCLEOTIDE SEQUENCE [LARGE SCALE GENOMIC DNA]</scope>
    <source>
        <strain evidence="10">AK93</strain>
    </source>
</reference>
<dbReference type="CDD" id="cd03405">
    <property type="entry name" value="SPFH_HflC"/>
    <property type="match status" value="1"/>
</dbReference>
<dbReference type="Pfam" id="PF01145">
    <property type="entry name" value="Band_7"/>
    <property type="match status" value="1"/>
</dbReference>
<dbReference type="InterPro" id="IPR010200">
    <property type="entry name" value="HflC"/>
</dbReference>
<evidence type="ECO:0000313" key="10">
    <source>
        <dbReference type="Proteomes" id="UP000256763"/>
    </source>
</evidence>
<dbReference type="AlphaFoldDB" id="A0A3E0WYY6"/>
<keyword evidence="4 7" id="KW-1133">Transmembrane helix</keyword>
<evidence type="ECO:0000256" key="6">
    <source>
        <dbReference type="PIRNR" id="PIRNR005651"/>
    </source>
</evidence>